<evidence type="ECO:0000259" key="1">
    <source>
        <dbReference type="Pfam" id="PF19087"/>
    </source>
</evidence>
<feature type="domain" description="DUF5776" evidence="1">
    <location>
        <begin position="29"/>
        <end position="97"/>
    </location>
</feature>
<protein>
    <submittedName>
        <fullName evidence="2">DUF5776 domain-containing protein</fullName>
    </submittedName>
</protein>
<dbReference type="Proteomes" id="UP001596254">
    <property type="component" value="Unassembled WGS sequence"/>
</dbReference>
<accession>A0ABW1ST85</accession>
<feature type="domain" description="DUF5776" evidence="1">
    <location>
        <begin position="2"/>
        <end position="24"/>
    </location>
</feature>
<sequence>MSHNLTTRFVLNNGRYITANKQLVQAGKQTMPKRVKVKRGLNRYQTANFSKRNHHYSAGAVLKVKGWTYSNANNFSKGDSLRYQVSGGYITANQHFVRSIK</sequence>
<comment type="caution">
    <text evidence="2">The sequence shown here is derived from an EMBL/GenBank/DDBJ whole genome shotgun (WGS) entry which is preliminary data.</text>
</comment>
<evidence type="ECO:0000313" key="3">
    <source>
        <dbReference type="Proteomes" id="UP001596254"/>
    </source>
</evidence>
<name>A0ABW1ST85_9LACO</name>
<dbReference type="EMBL" id="JBHSSK010000022">
    <property type="protein sequence ID" value="MFC6207387.1"/>
    <property type="molecule type" value="Genomic_DNA"/>
</dbReference>
<reference evidence="3" key="1">
    <citation type="journal article" date="2019" name="Int. J. Syst. Evol. Microbiol.">
        <title>The Global Catalogue of Microorganisms (GCM) 10K type strain sequencing project: providing services to taxonomists for standard genome sequencing and annotation.</title>
        <authorList>
            <consortium name="The Broad Institute Genomics Platform"/>
            <consortium name="The Broad Institute Genome Sequencing Center for Infectious Disease"/>
            <person name="Wu L."/>
            <person name="Ma J."/>
        </authorList>
    </citation>
    <scope>NUCLEOTIDE SEQUENCE [LARGE SCALE GENOMIC DNA]</scope>
    <source>
        <strain evidence="3">CCM 8905</strain>
    </source>
</reference>
<proteinExistence type="predicted"/>
<evidence type="ECO:0000313" key="2">
    <source>
        <dbReference type="EMBL" id="MFC6207387.1"/>
    </source>
</evidence>
<dbReference type="RefSeq" id="WP_125691332.1">
    <property type="nucleotide sequence ID" value="NZ_JBHSSK010000022.1"/>
</dbReference>
<gene>
    <name evidence="2" type="ORF">ACFP1G_07830</name>
</gene>
<organism evidence="2 3">
    <name type="scientific">Levilactobacillus tongjiangensis</name>
    <dbReference type="NCBI Taxonomy" id="2486023"/>
    <lineage>
        <taxon>Bacteria</taxon>
        <taxon>Bacillati</taxon>
        <taxon>Bacillota</taxon>
        <taxon>Bacilli</taxon>
        <taxon>Lactobacillales</taxon>
        <taxon>Lactobacillaceae</taxon>
        <taxon>Levilactobacillus</taxon>
    </lineage>
</organism>
<dbReference type="Pfam" id="PF19087">
    <property type="entry name" value="DUF5776"/>
    <property type="match status" value="2"/>
</dbReference>
<dbReference type="InterPro" id="IPR044081">
    <property type="entry name" value="DUF5776"/>
</dbReference>
<keyword evidence="3" id="KW-1185">Reference proteome</keyword>